<evidence type="ECO:0000313" key="3">
    <source>
        <dbReference type="Proteomes" id="UP000181917"/>
    </source>
</evidence>
<gene>
    <name evidence="2" type="ORF">SAMN04489742_1754</name>
</gene>
<keyword evidence="3" id="KW-1185">Reference proteome</keyword>
<reference evidence="2 3" key="1">
    <citation type="submission" date="2016-10" db="EMBL/GenBank/DDBJ databases">
        <authorList>
            <person name="de Groot N.N."/>
        </authorList>
    </citation>
    <scope>NUCLEOTIDE SEQUENCE [LARGE SCALE GENOMIC DNA]</scope>
    <source>
        <strain evidence="2 3">DSM 20117</strain>
    </source>
</reference>
<dbReference type="OrthoDB" id="345021at2"/>
<name>A0A1H1C5N0_9MICC</name>
<dbReference type="RefSeq" id="WP_074700084.1">
    <property type="nucleotide sequence ID" value="NZ_CP018863.1"/>
</dbReference>
<organism evidence="2 3">
    <name type="scientific">Crystallibacter crystallopoietes</name>
    <dbReference type="NCBI Taxonomy" id="37928"/>
    <lineage>
        <taxon>Bacteria</taxon>
        <taxon>Bacillati</taxon>
        <taxon>Actinomycetota</taxon>
        <taxon>Actinomycetes</taxon>
        <taxon>Micrococcales</taxon>
        <taxon>Micrococcaceae</taxon>
        <taxon>Crystallibacter</taxon>
    </lineage>
</organism>
<dbReference type="AlphaFoldDB" id="A0A1H1C5N0"/>
<dbReference type="KEGG" id="acry:AC20117_08590"/>
<feature type="region of interest" description="Disordered" evidence="1">
    <location>
        <begin position="177"/>
        <end position="196"/>
    </location>
</feature>
<feature type="region of interest" description="Disordered" evidence="1">
    <location>
        <begin position="1"/>
        <end position="23"/>
    </location>
</feature>
<feature type="compositionally biased region" description="Pro residues" evidence="1">
    <location>
        <begin position="181"/>
        <end position="196"/>
    </location>
</feature>
<dbReference type="EMBL" id="FNKH01000002">
    <property type="protein sequence ID" value="SDQ59527.1"/>
    <property type="molecule type" value="Genomic_DNA"/>
</dbReference>
<dbReference type="PROSITE" id="PS51318">
    <property type="entry name" value="TAT"/>
    <property type="match status" value="1"/>
</dbReference>
<evidence type="ECO:0000256" key="1">
    <source>
        <dbReference type="SAM" id="MobiDB-lite"/>
    </source>
</evidence>
<dbReference type="InterPro" id="IPR006311">
    <property type="entry name" value="TAT_signal"/>
</dbReference>
<dbReference type="SUPFAM" id="SSF49503">
    <property type="entry name" value="Cupredoxins"/>
    <property type="match status" value="2"/>
</dbReference>
<evidence type="ECO:0000313" key="2">
    <source>
        <dbReference type="EMBL" id="SDQ59527.1"/>
    </source>
</evidence>
<accession>A0A1H1C5N0</accession>
<feature type="compositionally biased region" description="Acidic residues" evidence="1">
    <location>
        <begin position="79"/>
        <end position="99"/>
    </location>
</feature>
<protein>
    <submittedName>
        <fullName evidence="2">Multicopper oxidase</fullName>
    </submittedName>
</protein>
<dbReference type="Proteomes" id="UP000181917">
    <property type="component" value="Unassembled WGS sequence"/>
</dbReference>
<sequence length="527" mass="57615">MGEFENNVQHNDDGGALPGEDAPVSRWSFVKYGAAAGLGALALAGAQPAHARTATPTEEAEAPEATDLATGVATGVATEEAEELEPADEATDEALDEEPTDKATDEAEAPDAELLESDREVLDVYINEGYLKMVDDSLVYFRGFGDRPTEKNDANPSLTLKPKVFLKDDTWVDSRIYPVGAPEPPRGTPTPLGPDPENPGQYFVRRAHWGSFMPERVIVAETGSTITLRVHNRLAKDHEFAIHKAGDDGEDVSTGKIAPGKVGTLELKAPEPGVYIYSDPGNQPVERTLGLYGALVVMDPSDAWCISTDAAEFERQWVWLCHAVDPVWANIEAKGGTVDPAKQKAVPRYFTLNGRSGYESMGMTRNDALNRASDEETTISGYPRQFDAREFAEGSAIGSLRGGQLVRIVNCGIVYHQMHFHGNHLWTVRCDNEDWSRDEGHVDENGYVCIQQWEDVIKVRGMESKDAIIPIKRPPDAVDQVWANRKTDWAYPMHCHSESSQTAAGGMYPGGLTSHWIIKAPLEGAKS</sequence>
<dbReference type="STRING" id="37928.SAMN04489742_1754"/>
<feature type="region of interest" description="Disordered" evidence="1">
    <location>
        <begin position="45"/>
        <end position="116"/>
    </location>
</feature>
<feature type="compositionally biased region" description="Acidic residues" evidence="1">
    <location>
        <begin position="106"/>
        <end position="115"/>
    </location>
</feature>
<proteinExistence type="predicted"/>
<feature type="compositionally biased region" description="Low complexity" evidence="1">
    <location>
        <begin position="65"/>
        <end position="78"/>
    </location>
</feature>
<dbReference type="Gene3D" id="2.60.40.420">
    <property type="entry name" value="Cupredoxins - blue copper proteins"/>
    <property type="match status" value="1"/>
</dbReference>
<dbReference type="InterPro" id="IPR008972">
    <property type="entry name" value="Cupredoxin"/>
</dbReference>